<gene>
    <name evidence="2" type="ORF">RIF29_39043</name>
</gene>
<name>A0AAN9E0Y4_CROPI</name>
<feature type="region of interest" description="Disordered" evidence="1">
    <location>
        <begin position="43"/>
        <end position="80"/>
    </location>
</feature>
<feature type="compositionally biased region" description="Polar residues" evidence="1">
    <location>
        <begin position="43"/>
        <end position="56"/>
    </location>
</feature>
<comment type="caution">
    <text evidence="2">The sequence shown here is derived from an EMBL/GenBank/DDBJ whole genome shotgun (WGS) entry which is preliminary data.</text>
</comment>
<dbReference type="Proteomes" id="UP001372338">
    <property type="component" value="Unassembled WGS sequence"/>
</dbReference>
<reference evidence="2 3" key="1">
    <citation type="submission" date="2024-01" db="EMBL/GenBank/DDBJ databases">
        <title>The genomes of 5 underutilized Papilionoideae crops provide insights into root nodulation and disease resistanc.</title>
        <authorList>
            <person name="Yuan L."/>
        </authorList>
    </citation>
    <scope>NUCLEOTIDE SEQUENCE [LARGE SCALE GENOMIC DNA]</scope>
    <source>
        <strain evidence="2">ZHUSHIDOU_FW_LH</strain>
        <tissue evidence="2">Leaf</tissue>
    </source>
</reference>
<evidence type="ECO:0000256" key="1">
    <source>
        <dbReference type="SAM" id="MobiDB-lite"/>
    </source>
</evidence>
<feature type="compositionally biased region" description="Low complexity" evidence="1">
    <location>
        <begin position="57"/>
        <end position="69"/>
    </location>
</feature>
<accession>A0AAN9E0Y4</accession>
<evidence type="ECO:0000313" key="2">
    <source>
        <dbReference type="EMBL" id="KAK7244224.1"/>
    </source>
</evidence>
<proteinExistence type="predicted"/>
<protein>
    <submittedName>
        <fullName evidence="2">Uncharacterized protein</fullName>
    </submittedName>
</protein>
<keyword evidence="3" id="KW-1185">Reference proteome</keyword>
<dbReference type="EMBL" id="JAYWIO010000008">
    <property type="protein sequence ID" value="KAK7244224.1"/>
    <property type="molecule type" value="Genomic_DNA"/>
</dbReference>
<feature type="compositionally biased region" description="Polar residues" evidence="1">
    <location>
        <begin position="70"/>
        <end position="80"/>
    </location>
</feature>
<organism evidence="2 3">
    <name type="scientific">Crotalaria pallida</name>
    <name type="common">Smooth rattlebox</name>
    <name type="synonym">Crotalaria striata</name>
    <dbReference type="NCBI Taxonomy" id="3830"/>
    <lineage>
        <taxon>Eukaryota</taxon>
        <taxon>Viridiplantae</taxon>
        <taxon>Streptophyta</taxon>
        <taxon>Embryophyta</taxon>
        <taxon>Tracheophyta</taxon>
        <taxon>Spermatophyta</taxon>
        <taxon>Magnoliopsida</taxon>
        <taxon>eudicotyledons</taxon>
        <taxon>Gunneridae</taxon>
        <taxon>Pentapetalae</taxon>
        <taxon>rosids</taxon>
        <taxon>fabids</taxon>
        <taxon>Fabales</taxon>
        <taxon>Fabaceae</taxon>
        <taxon>Papilionoideae</taxon>
        <taxon>50 kb inversion clade</taxon>
        <taxon>genistoids sensu lato</taxon>
        <taxon>core genistoids</taxon>
        <taxon>Crotalarieae</taxon>
        <taxon>Crotalaria</taxon>
    </lineage>
</organism>
<dbReference type="AlphaFoldDB" id="A0AAN9E0Y4"/>
<sequence length="80" mass="8771">MAETNRLIEIGQGNGSLVKFAGLVQRETATSIGAILNERKGNESTFRSLRTKTQTRSPLSLTHSLPSLTNNHMHAQIQNP</sequence>
<evidence type="ECO:0000313" key="3">
    <source>
        <dbReference type="Proteomes" id="UP001372338"/>
    </source>
</evidence>